<protein>
    <submittedName>
        <fullName evidence="1">Uncharacterized protein</fullName>
    </submittedName>
</protein>
<dbReference type="Proteomes" id="UP001064048">
    <property type="component" value="Chromosome 18"/>
</dbReference>
<comment type="caution">
    <text evidence="1">The sequence shown here is derived from an EMBL/GenBank/DDBJ whole genome shotgun (WGS) entry which is preliminary data.</text>
</comment>
<accession>A0ACC0KP12</accession>
<keyword evidence="2" id="KW-1185">Reference proteome</keyword>
<evidence type="ECO:0000313" key="2">
    <source>
        <dbReference type="Proteomes" id="UP001064048"/>
    </source>
</evidence>
<gene>
    <name evidence="1" type="ORF">MSG28_010640</name>
</gene>
<reference evidence="1 2" key="1">
    <citation type="journal article" date="2022" name="Genome Biol. Evol.">
        <title>The Spruce Budworm Genome: Reconstructing the Evolutionary History of Antifreeze Proteins.</title>
        <authorList>
            <person name="Beliveau C."/>
            <person name="Gagne P."/>
            <person name="Picq S."/>
            <person name="Vernygora O."/>
            <person name="Keeling C.I."/>
            <person name="Pinkney K."/>
            <person name="Doucet D."/>
            <person name="Wen F."/>
            <person name="Johnston J.S."/>
            <person name="Maaroufi H."/>
            <person name="Boyle B."/>
            <person name="Laroche J."/>
            <person name="Dewar K."/>
            <person name="Juretic N."/>
            <person name="Blackburn G."/>
            <person name="Nisole A."/>
            <person name="Brunet B."/>
            <person name="Brandao M."/>
            <person name="Lumley L."/>
            <person name="Duan J."/>
            <person name="Quan G."/>
            <person name="Lucarotti C.J."/>
            <person name="Roe A.D."/>
            <person name="Sperling F.A.H."/>
            <person name="Levesque R.C."/>
            <person name="Cusson M."/>
        </authorList>
    </citation>
    <scope>NUCLEOTIDE SEQUENCE [LARGE SCALE GENOMIC DNA]</scope>
    <source>
        <strain evidence="1">Glfc:IPQL:Cfum</strain>
    </source>
</reference>
<name>A0ACC0KP12_CHOFU</name>
<proteinExistence type="predicted"/>
<sequence length="176" mass="19262">MHHISQLVCFLFSHLSSDASDIYTVALIEKLSVFHWNCTRWPNCLLPGHDSNLLISAVFQINFNTHYFLTFSILSTVSSDGTCTNTNSQFANSQCVTSTLTDCNIRDSQIFSTTCTNSEYDGIYVTTSTTTNTRISGNGCSISSCTITDGIAAPDAGCWISGCTLSDMYGYESRYG</sequence>
<dbReference type="EMBL" id="CM046118">
    <property type="protein sequence ID" value="KAI8437982.1"/>
    <property type="molecule type" value="Genomic_DNA"/>
</dbReference>
<evidence type="ECO:0000313" key="1">
    <source>
        <dbReference type="EMBL" id="KAI8437982.1"/>
    </source>
</evidence>
<organism evidence="1 2">
    <name type="scientific">Choristoneura fumiferana</name>
    <name type="common">Spruce budworm moth</name>
    <name type="synonym">Archips fumiferana</name>
    <dbReference type="NCBI Taxonomy" id="7141"/>
    <lineage>
        <taxon>Eukaryota</taxon>
        <taxon>Metazoa</taxon>
        <taxon>Ecdysozoa</taxon>
        <taxon>Arthropoda</taxon>
        <taxon>Hexapoda</taxon>
        <taxon>Insecta</taxon>
        <taxon>Pterygota</taxon>
        <taxon>Neoptera</taxon>
        <taxon>Endopterygota</taxon>
        <taxon>Lepidoptera</taxon>
        <taxon>Glossata</taxon>
        <taxon>Ditrysia</taxon>
        <taxon>Tortricoidea</taxon>
        <taxon>Tortricidae</taxon>
        <taxon>Tortricinae</taxon>
        <taxon>Choristoneura</taxon>
    </lineage>
</organism>